<dbReference type="SUPFAM" id="SSF46689">
    <property type="entry name" value="Homeodomain-like"/>
    <property type="match status" value="1"/>
</dbReference>
<dbReference type="Pfam" id="PF00512">
    <property type="entry name" value="HisKA"/>
    <property type="match status" value="1"/>
</dbReference>
<dbReference type="EMBL" id="VIKR01000006">
    <property type="protein sequence ID" value="TQV71464.1"/>
    <property type="molecule type" value="Genomic_DNA"/>
</dbReference>
<reference evidence="17 18" key="1">
    <citation type="submission" date="2019-06" db="EMBL/GenBank/DDBJ databases">
        <title>Draft genome of Aliikangiella marina GYP-15.</title>
        <authorList>
            <person name="Wang G."/>
        </authorList>
    </citation>
    <scope>NUCLEOTIDE SEQUENCE [LARGE SCALE GENOMIC DNA]</scope>
    <source>
        <strain evidence="17 18">GYP-15</strain>
    </source>
</reference>
<dbReference type="GO" id="GO:0003700">
    <property type="term" value="F:DNA-binding transcription factor activity"/>
    <property type="evidence" value="ECO:0007669"/>
    <property type="project" value="InterPro"/>
</dbReference>
<evidence type="ECO:0000259" key="16">
    <source>
        <dbReference type="PROSITE" id="PS50110"/>
    </source>
</evidence>
<dbReference type="InterPro" id="IPR011123">
    <property type="entry name" value="Y_Y_Y"/>
</dbReference>
<evidence type="ECO:0000256" key="6">
    <source>
        <dbReference type="ARBA" id="ARBA00022777"/>
    </source>
</evidence>
<organism evidence="17 18">
    <name type="scientific">Aliikangiella marina</name>
    <dbReference type="NCBI Taxonomy" id="1712262"/>
    <lineage>
        <taxon>Bacteria</taxon>
        <taxon>Pseudomonadati</taxon>
        <taxon>Pseudomonadota</taxon>
        <taxon>Gammaproteobacteria</taxon>
        <taxon>Oceanospirillales</taxon>
        <taxon>Pleioneaceae</taxon>
        <taxon>Aliikangiella</taxon>
    </lineage>
</organism>
<evidence type="ECO:0000256" key="4">
    <source>
        <dbReference type="ARBA" id="ARBA00022679"/>
    </source>
</evidence>
<evidence type="ECO:0000256" key="7">
    <source>
        <dbReference type="ARBA" id="ARBA00022840"/>
    </source>
</evidence>
<dbReference type="PROSITE" id="PS00041">
    <property type="entry name" value="HTH_ARAC_FAMILY_1"/>
    <property type="match status" value="1"/>
</dbReference>
<dbReference type="Proteomes" id="UP000317839">
    <property type="component" value="Unassembled WGS sequence"/>
</dbReference>
<comment type="caution">
    <text evidence="17">The sequence shown here is derived from an EMBL/GenBank/DDBJ whole genome shotgun (WGS) entry which is preliminary data.</text>
</comment>
<dbReference type="InterPro" id="IPR013783">
    <property type="entry name" value="Ig-like_fold"/>
</dbReference>
<evidence type="ECO:0000256" key="5">
    <source>
        <dbReference type="ARBA" id="ARBA00022741"/>
    </source>
</evidence>
<feature type="domain" description="HTH araC/xylS-type" evidence="14">
    <location>
        <begin position="1259"/>
        <end position="1357"/>
    </location>
</feature>
<name>A0A545T2M0_9GAMM</name>
<keyword evidence="13" id="KW-0175">Coiled coil</keyword>
<dbReference type="Gene3D" id="3.30.565.10">
    <property type="entry name" value="Histidine kinase-like ATPase, C-terminal domain"/>
    <property type="match status" value="1"/>
</dbReference>
<dbReference type="CDD" id="cd00082">
    <property type="entry name" value="HisKA"/>
    <property type="match status" value="1"/>
</dbReference>
<dbReference type="SUPFAM" id="SSF63829">
    <property type="entry name" value="Calcium-dependent phosphotriesterase"/>
    <property type="match status" value="2"/>
</dbReference>
<dbReference type="InterPro" id="IPR005467">
    <property type="entry name" value="His_kinase_dom"/>
</dbReference>
<dbReference type="Pfam" id="PF02518">
    <property type="entry name" value="HATPase_c"/>
    <property type="match status" value="1"/>
</dbReference>
<dbReference type="GO" id="GO:0043565">
    <property type="term" value="F:sequence-specific DNA binding"/>
    <property type="evidence" value="ECO:0007669"/>
    <property type="project" value="InterPro"/>
</dbReference>
<keyword evidence="5" id="KW-0547">Nucleotide-binding</keyword>
<dbReference type="InterPro" id="IPR018062">
    <property type="entry name" value="HTH_AraC-typ_CS"/>
</dbReference>
<dbReference type="CDD" id="cd00075">
    <property type="entry name" value="HATPase"/>
    <property type="match status" value="1"/>
</dbReference>
<comment type="catalytic activity">
    <reaction evidence="1">
        <text>ATP + protein L-histidine = ADP + protein N-phospho-L-histidine.</text>
        <dbReference type="EC" id="2.7.13.3"/>
    </reaction>
</comment>
<dbReference type="InterPro" id="IPR003661">
    <property type="entry name" value="HisK_dim/P_dom"/>
</dbReference>
<dbReference type="PROSITE" id="PS50110">
    <property type="entry name" value="RESPONSE_REGULATORY"/>
    <property type="match status" value="1"/>
</dbReference>
<dbReference type="PANTHER" id="PTHR43547:SF2">
    <property type="entry name" value="HYBRID SIGNAL TRANSDUCTION HISTIDINE KINASE C"/>
    <property type="match status" value="1"/>
</dbReference>
<dbReference type="SMART" id="SM00448">
    <property type="entry name" value="REC"/>
    <property type="match status" value="1"/>
</dbReference>
<dbReference type="InterPro" id="IPR011110">
    <property type="entry name" value="Reg_prop"/>
</dbReference>
<dbReference type="GO" id="GO:0005524">
    <property type="term" value="F:ATP binding"/>
    <property type="evidence" value="ECO:0007669"/>
    <property type="project" value="UniProtKB-KW"/>
</dbReference>
<dbReference type="InterPro" id="IPR011006">
    <property type="entry name" value="CheY-like_superfamily"/>
</dbReference>
<dbReference type="InterPro" id="IPR018060">
    <property type="entry name" value="HTH_AraC"/>
</dbReference>
<protein>
    <recommendedName>
        <fullName evidence="2">histidine kinase</fullName>
        <ecNumber evidence="2">2.7.13.3</ecNumber>
    </recommendedName>
</protein>
<dbReference type="SUPFAM" id="SSF52172">
    <property type="entry name" value="CheY-like"/>
    <property type="match status" value="1"/>
</dbReference>
<dbReference type="InterPro" id="IPR036097">
    <property type="entry name" value="HisK_dim/P_sf"/>
</dbReference>
<dbReference type="Pfam" id="PF07495">
    <property type="entry name" value="Y_Y_Y"/>
    <property type="match status" value="1"/>
</dbReference>
<dbReference type="SMART" id="SM00342">
    <property type="entry name" value="HTH_ARAC"/>
    <property type="match status" value="1"/>
</dbReference>
<dbReference type="SMART" id="SM00387">
    <property type="entry name" value="HATPase_c"/>
    <property type="match status" value="1"/>
</dbReference>
<dbReference type="Gene3D" id="3.40.50.2300">
    <property type="match status" value="1"/>
</dbReference>
<keyword evidence="11" id="KW-0804">Transcription</keyword>
<dbReference type="PROSITE" id="PS01124">
    <property type="entry name" value="HTH_ARAC_FAMILY_2"/>
    <property type="match status" value="1"/>
</dbReference>
<evidence type="ECO:0000256" key="13">
    <source>
        <dbReference type="SAM" id="Coils"/>
    </source>
</evidence>
<evidence type="ECO:0000313" key="17">
    <source>
        <dbReference type="EMBL" id="TQV71464.1"/>
    </source>
</evidence>
<feature type="domain" description="Histidine kinase" evidence="15">
    <location>
        <begin position="832"/>
        <end position="1047"/>
    </location>
</feature>
<dbReference type="SUPFAM" id="SSF47384">
    <property type="entry name" value="Homodimeric domain of signal transducing histidine kinase"/>
    <property type="match status" value="1"/>
</dbReference>
<dbReference type="SMART" id="SM00388">
    <property type="entry name" value="HisKA"/>
    <property type="match status" value="1"/>
</dbReference>
<dbReference type="InterPro" id="IPR003594">
    <property type="entry name" value="HATPase_dom"/>
</dbReference>
<keyword evidence="3 12" id="KW-0597">Phosphoprotein</keyword>
<evidence type="ECO:0000256" key="1">
    <source>
        <dbReference type="ARBA" id="ARBA00000085"/>
    </source>
</evidence>
<evidence type="ECO:0000256" key="9">
    <source>
        <dbReference type="ARBA" id="ARBA00023015"/>
    </source>
</evidence>
<feature type="domain" description="Response regulatory" evidence="16">
    <location>
        <begin position="1094"/>
        <end position="1209"/>
    </location>
</feature>
<dbReference type="SUPFAM" id="SSF55874">
    <property type="entry name" value="ATPase domain of HSP90 chaperone/DNA topoisomerase II/histidine kinase"/>
    <property type="match status" value="1"/>
</dbReference>
<dbReference type="Pfam" id="PF07494">
    <property type="entry name" value="Reg_prop"/>
    <property type="match status" value="5"/>
</dbReference>
<dbReference type="EC" id="2.7.13.3" evidence="2"/>
<keyword evidence="4" id="KW-0808">Transferase</keyword>
<keyword evidence="6" id="KW-0418">Kinase</keyword>
<dbReference type="InterPro" id="IPR004358">
    <property type="entry name" value="Sig_transdc_His_kin-like_C"/>
</dbReference>
<evidence type="ECO:0000256" key="8">
    <source>
        <dbReference type="ARBA" id="ARBA00023012"/>
    </source>
</evidence>
<dbReference type="Gene3D" id="1.10.287.130">
    <property type="match status" value="1"/>
</dbReference>
<dbReference type="Pfam" id="PF12833">
    <property type="entry name" value="HTH_18"/>
    <property type="match status" value="1"/>
</dbReference>
<gene>
    <name evidence="17" type="ORF">FLL45_20120</name>
</gene>
<keyword evidence="7" id="KW-0067">ATP-binding</keyword>
<dbReference type="PROSITE" id="PS50109">
    <property type="entry name" value="HIS_KIN"/>
    <property type="match status" value="1"/>
</dbReference>
<dbReference type="Gene3D" id="1.10.10.60">
    <property type="entry name" value="Homeodomain-like"/>
    <property type="match status" value="2"/>
</dbReference>
<sequence length="1368" mass="155374">MENGMSSNNFPSGYRVIMQDKEGFMWFGTGAGLNRYDGYKFKHFLKEPDKLNTISSDYITALWQDNEGIIWVGTQQGLNKFDPKTNQFSPFLFSNSDTIEGNQFVVKSIAGNQNGELWVGILSALYKINLQTSKVARYVFDSENPHSISDRTVSSIIVDHTGRTWIGTSNGINQYNPDVDGFKHYLTGEQLNNSIDLGINALFESKDNLIWAGTDRGLYLYDEQTDNFNLFLSKPNESSENITLDITSITQDDEGNIWLGTDSNGLCLLQLKAQDCLLFKHDKSDHNSLKSNKISDIYFDQQGRIWVASFSGLNYFYSYRPFASYIRENAENPIRKEFVDKPVTETMFDKDGALWVAFYDVGLVKYNQDGQIESTFKHDPKDKYSLGNNRVTSMLQTNDGTILVGTQGKGMHQYDPVQNNFKRFAKSPRVIITMIEDNNGDVWVGATRESLVKFNRNTNEFIKVYDRYGITSTITSLYLSSSNTLWVGHLKGITVIDFNSNSHKTYVHDPKDPKSLSYNVAVSITEDRQGHIWIGTMGGGVNKFTVDTGFFERYRKTEGLTDNTVYSVVKDNDENIWAGTQYGLSKLDPVTNTFENFYTKDGLLSNDFNMASSISKSGEIALGNYKGVQRFSPANIRAKDAQESLNFTEFKLFNKLVAVNKPIENTSFVLQQSVHKSSEINLTYKETLFSFEFAVLNSLTPKKIKYAYRLSGWDEDWIYTDHTNRIATYTNIPDGEYQLEVKSTDKSGNWREDIKSLKLTISPPFWKTKLAYFIYSFVFVLSIYLLLSIRTRALVHRAFELEKSVEHRTAELASEKEKVEQLLQRKNEEFANLSHEFRTPLTLILGPLAQLLKTNKDTKDIEQLNIIERNSYRLLRMVDQLLNLETFRVRAITQQSPQAIGSIIKQLAGAFVDFAKEKSIELQVGHIEAINFKFTHDALEKIVANLLSNAIKYTPAGGKIKIHSERTQANQLLIEISDTGVGIPEDKLEYIFERYSRVLNEKSEQVTGAGIGLALVKDLVESHGGKISIQSKEGKGTTVKVLLPIVDEVDSDQVKLSDNQEIIAMELMGITNQFSDSQEPINDNQTDSVSDKPSVLVVEDNQDMRSYITARIRKDYKVVTASNGQEGIETALTEIPDLIISDIMMPHKDGYQLTHELRQNPVTSHIPVILLTARDDKESRLKGWYEKADEYLTKPFDVEELTIRMSNLLGIRNILKKRYSELAFQKKTRAVSKKETELSLSPAPEDRNPINKLQEKFINQLNSILEKHYSEASTSVTTIANDFAMSERQFFRKLKSVVDMTPTDYLRRYRLERSRELLAAGTSVKEATFDVGFSSQSYFARCFKAQFGISPSEYAKASIQARDPSVPV</sequence>
<dbReference type="Gene3D" id="2.130.10.10">
    <property type="entry name" value="YVTN repeat-like/Quinoprotein amine dehydrogenase"/>
    <property type="match status" value="2"/>
</dbReference>
<dbReference type="InterPro" id="IPR015943">
    <property type="entry name" value="WD40/YVTN_repeat-like_dom_sf"/>
</dbReference>
<feature type="modified residue" description="4-aspartylphosphate" evidence="12">
    <location>
        <position position="1142"/>
    </location>
</feature>
<dbReference type="OrthoDB" id="6188766at2"/>
<evidence type="ECO:0000256" key="10">
    <source>
        <dbReference type="ARBA" id="ARBA00023125"/>
    </source>
</evidence>
<keyword evidence="10" id="KW-0238">DNA-binding</keyword>
<evidence type="ECO:0000256" key="2">
    <source>
        <dbReference type="ARBA" id="ARBA00012438"/>
    </source>
</evidence>
<keyword evidence="8" id="KW-0902">Two-component regulatory system</keyword>
<evidence type="ECO:0000256" key="12">
    <source>
        <dbReference type="PROSITE-ProRule" id="PRU00169"/>
    </source>
</evidence>
<feature type="coiled-coil region" evidence="13">
    <location>
        <begin position="805"/>
        <end position="836"/>
    </location>
</feature>
<evidence type="ECO:0000259" key="15">
    <source>
        <dbReference type="PROSITE" id="PS50109"/>
    </source>
</evidence>
<keyword evidence="9" id="KW-0805">Transcription regulation</keyword>
<evidence type="ECO:0000256" key="11">
    <source>
        <dbReference type="ARBA" id="ARBA00023163"/>
    </source>
</evidence>
<dbReference type="FunFam" id="2.60.40.10:FF:000791">
    <property type="entry name" value="Two-component system sensor histidine kinase/response regulator"/>
    <property type="match status" value="1"/>
</dbReference>
<dbReference type="InterPro" id="IPR036890">
    <property type="entry name" value="HATPase_C_sf"/>
</dbReference>
<dbReference type="PRINTS" id="PR00344">
    <property type="entry name" value="BCTRLSENSOR"/>
</dbReference>
<proteinExistence type="predicted"/>
<dbReference type="Gene3D" id="2.60.40.10">
    <property type="entry name" value="Immunoglobulins"/>
    <property type="match status" value="1"/>
</dbReference>
<dbReference type="Pfam" id="PF00072">
    <property type="entry name" value="Response_reg"/>
    <property type="match status" value="1"/>
</dbReference>
<keyword evidence="18" id="KW-1185">Reference proteome</keyword>
<evidence type="ECO:0000313" key="18">
    <source>
        <dbReference type="Proteomes" id="UP000317839"/>
    </source>
</evidence>
<dbReference type="InterPro" id="IPR001789">
    <property type="entry name" value="Sig_transdc_resp-reg_receiver"/>
</dbReference>
<evidence type="ECO:0000259" key="14">
    <source>
        <dbReference type="PROSITE" id="PS01124"/>
    </source>
</evidence>
<evidence type="ECO:0000256" key="3">
    <source>
        <dbReference type="ARBA" id="ARBA00022553"/>
    </source>
</evidence>
<dbReference type="GO" id="GO:0000155">
    <property type="term" value="F:phosphorelay sensor kinase activity"/>
    <property type="evidence" value="ECO:0007669"/>
    <property type="project" value="InterPro"/>
</dbReference>
<dbReference type="FunFam" id="3.30.565.10:FF:000037">
    <property type="entry name" value="Hybrid sensor histidine kinase/response regulator"/>
    <property type="match status" value="1"/>
</dbReference>
<accession>A0A545T2M0</accession>
<dbReference type="InterPro" id="IPR009057">
    <property type="entry name" value="Homeodomain-like_sf"/>
</dbReference>
<dbReference type="PANTHER" id="PTHR43547">
    <property type="entry name" value="TWO-COMPONENT HISTIDINE KINASE"/>
    <property type="match status" value="1"/>
</dbReference>